<evidence type="ECO:0000313" key="2">
    <source>
        <dbReference type="EMBL" id="KAK5541318.1"/>
    </source>
</evidence>
<dbReference type="Pfam" id="PF13714">
    <property type="entry name" value="PEP_mutase"/>
    <property type="match status" value="1"/>
</dbReference>
<gene>
    <name evidence="2" type="ORF">LTR25_003095</name>
</gene>
<dbReference type="InterPro" id="IPR015813">
    <property type="entry name" value="Pyrv/PenolPyrv_kinase-like_dom"/>
</dbReference>
<dbReference type="Gene3D" id="3.20.20.60">
    <property type="entry name" value="Phosphoenolpyruvate-binding domains"/>
    <property type="match status" value="1"/>
</dbReference>
<name>A0AAV9QGV7_9PEZI</name>
<dbReference type="PROSITE" id="PS00161">
    <property type="entry name" value="ISOCITRATE_LYASE"/>
    <property type="match status" value="1"/>
</dbReference>
<dbReference type="GO" id="GO:0046421">
    <property type="term" value="F:methylisocitrate lyase activity"/>
    <property type="evidence" value="ECO:0007669"/>
    <property type="project" value="UniProtKB-EC"/>
</dbReference>
<proteinExistence type="predicted"/>
<dbReference type="PANTHER" id="PTHR42905">
    <property type="entry name" value="PHOSPHOENOLPYRUVATE CARBOXYLASE"/>
    <property type="match status" value="1"/>
</dbReference>
<keyword evidence="3" id="KW-1185">Reference proteome</keyword>
<evidence type="ECO:0000313" key="3">
    <source>
        <dbReference type="Proteomes" id="UP001345827"/>
    </source>
</evidence>
<dbReference type="InterPro" id="IPR018523">
    <property type="entry name" value="Isocitrate_lyase_ph_CS"/>
</dbReference>
<evidence type="ECO:0000256" key="1">
    <source>
        <dbReference type="ARBA" id="ARBA00001050"/>
    </source>
</evidence>
<dbReference type="EMBL" id="JAXLQG010000004">
    <property type="protein sequence ID" value="KAK5541318.1"/>
    <property type="molecule type" value="Genomic_DNA"/>
</dbReference>
<dbReference type="InterPro" id="IPR040442">
    <property type="entry name" value="Pyrv_kinase-like_dom_sf"/>
</dbReference>
<dbReference type="InterPro" id="IPR039556">
    <property type="entry name" value="ICL/PEPM"/>
</dbReference>
<dbReference type="PANTHER" id="PTHR42905:SF2">
    <property type="entry name" value="PHOSPHOENOLPYRUVATE CARBOXYLASE FAMILY PROTEIN"/>
    <property type="match status" value="1"/>
</dbReference>
<dbReference type="CDD" id="cd00377">
    <property type="entry name" value="ICL_PEPM"/>
    <property type="match status" value="1"/>
</dbReference>
<accession>A0AAV9QGV7</accession>
<reference evidence="2 3" key="1">
    <citation type="submission" date="2023-06" db="EMBL/GenBank/DDBJ databases">
        <title>Black Yeasts Isolated from many extreme environments.</title>
        <authorList>
            <person name="Coleine C."/>
            <person name="Stajich J.E."/>
            <person name="Selbmann L."/>
        </authorList>
    </citation>
    <scope>NUCLEOTIDE SEQUENCE [LARGE SCALE GENOMIC DNA]</scope>
    <source>
        <strain evidence="2 3">CCFEE 5887</strain>
    </source>
</reference>
<protein>
    <submittedName>
        <fullName evidence="2">Uncharacterized protein</fullName>
    </submittedName>
</protein>
<dbReference type="SUPFAM" id="SSF51621">
    <property type="entry name" value="Phosphoenolpyruvate/pyruvate domain"/>
    <property type="match status" value="1"/>
</dbReference>
<comment type="catalytic activity">
    <reaction evidence="1">
        <text>(2S,3R)-3-hydroxybutane-1,2,3-tricarboxylate = pyruvate + succinate</text>
        <dbReference type="Rhea" id="RHEA:16809"/>
        <dbReference type="ChEBI" id="CHEBI:15361"/>
        <dbReference type="ChEBI" id="CHEBI:30031"/>
        <dbReference type="ChEBI" id="CHEBI:57429"/>
        <dbReference type="EC" id="4.1.3.30"/>
    </reaction>
</comment>
<dbReference type="Proteomes" id="UP001345827">
    <property type="component" value="Unassembled WGS sequence"/>
</dbReference>
<comment type="caution">
    <text evidence="2">The sequence shown here is derived from an EMBL/GenBank/DDBJ whole genome shotgun (WGS) entry which is preliminary data.</text>
</comment>
<organism evidence="2 3">
    <name type="scientific">Vermiconidia calcicola</name>
    <dbReference type="NCBI Taxonomy" id="1690605"/>
    <lineage>
        <taxon>Eukaryota</taxon>
        <taxon>Fungi</taxon>
        <taxon>Dikarya</taxon>
        <taxon>Ascomycota</taxon>
        <taxon>Pezizomycotina</taxon>
        <taxon>Dothideomycetes</taxon>
        <taxon>Dothideomycetidae</taxon>
        <taxon>Mycosphaerellales</taxon>
        <taxon>Extremaceae</taxon>
        <taxon>Vermiconidia</taxon>
    </lineage>
</organism>
<sequence>MESSSISPAERLRRQLADPNFLTVSLGVFDGISGRTALEQNPPALYMSGAATAASMLGQPDLGIATQEHFIQNLQMLTSIAGDIPVIADADTGFGSVLNIARTVQSYEKAGAAALHIENQVMPKRCGHLGGKEVVSRDEWRARLKAAVAARSPKPSAPLIIARTDSLQTHGLSEAIERIRIAAEVGVEVGFVEALLAKEDACRAVRELAPLPLVLNLPTHGATPDFTNAEAKQMGFKITWHPLAGAVSAVHALRKAYGEVMHNGTDVATAQGMGPREFFQTANYPYKAMGLDAAIEFESKISGGKLYSKT</sequence>
<dbReference type="AlphaFoldDB" id="A0AAV9QGV7"/>